<sequence length="277" mass="31989">MDSFYYLLSVADTYGAVLSEDSVEFITRVLEAADKIESVSASSDWNSQFNEWFRDEIKCPISWNIQVFVWKVLHHLRYNHTQNNMDHFAKEAKALFLNMRCKQKMGLPARPQDNLVRHMVVYSLVQLITKTCIASFRNSKVLVPVASCYKNIRNISVLISPSFNDFNSVPVFIRNSVLTHTRAVVISESMLKDNLDKISFDSKSILSRAFQIVNFEDCIVVFPEVEKRIQKKTPCVLPSRPDDTDIFVIPVEERMPAKPKTVFPLRRPKHTFNPLKI</sequence>
<accession>A0A2P0VNT1</accession>
<organism evidence="1">
    <name type="scientific">Tetraselmis virus 1</name>
    <dbReference type="NCBI Taxonomy" id="2060617"/>
    <lineage>
        <taxon>Viruses</taxon>
        <taxon>Varidnaviria</taxon>
        <taxon>Bamfordvirae</taxon>
        <taxon>Nucleocytoviricota</taxon>
        <taxon>Megaviricetes</taxon>
        <taxon>Imitervirales</taxon>
        <taxon>Allomimiviridae</taxon>
        <taxon>Oceanusvirus</taxon>
        <taxon>Oceanusvirus kaneohense</taxon>
    </lineage>
</organism>
<keyword evidence="2" id="KW-1185">Reference proteome</keyword>
<evidence type="ECO:0000313" key="1">
    <source>
        <dbReference type="EMBL" id="AUF82409.1"/>
    </source>
</evidence>
<dbReference type="EMBL" id="KY322437">
    <property type="protein sequence ID" value="AUF82409.1"/>
    <property type="molecule type" value="Genomic_DNA"/>
</dbReference>
<evidence type="ECO:0000313" key="2">
    <source>
        <dbReference type="Proteomes" id="UP000244773"/>
    </source>
</evidence>
<protein>
    <submittedName>
        <fullName evidence="1">Uncharacterized protein</fullName>
    </submittedName>
</protein>
<dbReference type="Proteomes" id="UP000244773">
    <property type="component" value="Segment"/>
</dbReference>
<proteinExistence type="predicted"/>
<gene>
    <name evidence="1" type="ORF">TetV_317</name>
</gene>
<name>A0A2P0VNT1_9VIRU</name>
<reference evidence="1" key="1">
    <citation type="journal article" date="2018" name="Virology">
        <title>A giant virus infecting green algae encodes key fermentation genes.</title>
        <authorList>
            <person name="Schvarcz C.R."/>
            <person name="Steward G.F."/>
        </authorList>
    </citation>
    <scope>NUCLEOTIDE SEQUENCE [LARGE SCALE GENOMIC DNA]</scope>
</reference>